<proteinExistence type="predicted"/>
<protein>
    <submittedName>
        <fullName evidence="1">Uncharacterized protein</fullName>
    </submittedName>
</protein>
<organism evidence="1">
    <name type="scientific">Vibrio cyclitrophicus</name>
    <dbReference type="NCBI Taxonomy" id="47951"/>
    <lineage>
        <taxon>Bacteria</taxon>
        <taxon>Pseudomonadati</taxon>
        <taxon>Pseudomonadota</taxon>
        <taxon>Gammaproteobacteria</taxon>
        <taxon>Vibrionales</taxon>
        <taxon>Vibrionaceae</taxon>
        <taxon>Vibrio</taxon>
    </lineage>
</organism>
<dbReference type="AlphaFoldDB" id="A0A7Z1MIR6"/>
<evidence type="ECO:0000313" key="1">
    <source>
        <dbReference type="EMBL" id="PMP29193.1"/>
    </source>
</evidence>
<reference evidence="1" key="2">
    <citation type="journal article" date="2018" name="Nature">
        <title>A major lineage of non-tailed dsDNA viruses as unrecognized killers of marine bacteria.</title>
        <authorList>
            <person name="Kauffman K.M."/>
            <person name="Hussain F.A."/>
            <person name="Yang J."/>
            <person name="Arevalo P."/>
            <person name="Brown J.M."/>
            <person name="Chang W.K."/>
            <person name="VanInsberghe D."/>
            <person name="Elsherbini J."/>
            <person name="Sharma R.S."/>
            <person name="Cutler M.B."/>
            <person name="Kelly L."/>
            <person name="Polz M.F."/>
        </authorList>
    </citation>
    <scope>NUCLEOTIDE SEQUENCE</scope>
    <source>
        <strain evidence="1">10N.222.46.E12</strain>
    </source>
</reference>
<reference evidence="1" key="1">
    <citation type="submission" date="2016-07" db="EMBL/GenBank/DDBJ databases">
        <authorList>
            <person name="Kauffman K."/>
            <person name="Arevalo P."/>
            <person name="Polz M.F."/>
        </authorList>
    </citation>
    <scope>NUCLEOTIDE SEQUENCE</scope>
    <source>
        <strain evidence="1">10N.222.46.E12</strain>
    </source>
</reference>
<accession>A0A7Z1MIR6</accession>
<name>A0A7Z1MIR6_9VIBR</name>
<sequence>MNNKVLSFCFYWFYIFIRQPFTLISMCRGVWKNLKECEQVNRTPGYLTFLAQGLGRSQDLKPNRWRLSRESISKLGKEWKAEKEEG</sequence>
<dbReference type="EMBL" id="MDBS01000028">
    <property type="protein sequence ID" value="PMP29193.1"/>
    <property type="molecule type" value="Genomic_DNA"/>
</dbReference>
<dbReference type="RefSeq" id="WP_154723700.1">
    <property type="nucleotide sequence ID" value="NZ_CP170596.1"/>
</dbReference>
<gene>
    <name evidence="1" type="ORF">BCS90_17510</name>
</gene>
<comment type="caution">
    <text evidence="1">The sequence shown here is derived from an EMBL/GenBank/DDBJ whole genome shotgun (WGS) entry which is preliminary data.</text>
</comment>